<evidence type="ECO:0000256" key="1">
    <source>
        <dbReference type="SAM" id="Phobius"/>
    </source>
</evidence>
<keyword evidence="1" id="KW-0472">Membrane</keyword>
<keyword evidence="1" id="KW-0812">Transmembrane</keyword>
<sequence>MMQVQVLDSLPKVYPKVEEWVENVVLEEGNATILTLILCLITVLYLRGRRRGQVVLDPVGADVAQPIAAGPVAFPH</sequence>
<dbReference type="PANTHER" id="PTHR45084:SF1">
    <property type="entry name" value="ERAD-ASSOCIATED E3 UBIQUITIN-PROTEIN LIGASE COMPONENT HRD3A-RELATED"/>
    <property type="match status" value="1"/>
</dbReference>
<name>A0A1J3H365_NOCCA</name>
<reference evidence="2" key="1">
    <citation type="submission" date="2016-07" db="EMBL/GenBank/DDBJ databases">
        <title>De novo transcriptome assembly of four accessions of the metal hyperaccumulator plant Noccaea caerulescens.</title>
        <authorList>
            <person name="Blande D."/>
            <person name="Halimaa P."/>
            <person name="Tervahauta A.I."/>
            <person name="Aarts M.G."/>
            <person name="Karenlampi S.O."/>
        </authorList>
    </citation>
    <scope>NUCLEOTIDE SEQUENCE</scope>
</reference>
<organism evidence="2">
    <name type="scientific">Noccaea caerulescens</name>
    <name type="common">Alpine penny-cress</name>
    <name type="synonym">Thlaspi caerulescens</name>
    <dbReference type="NCBI Taxonomy" id="107243"/>
    <lineage>
        <taxon>Eukaryota</taxon>
        <taxon>Viridiplantae</taxon>
        <taxon>Streptophyta</taxon>
        <taxon>Embryophyta</taxon>
        <taxon>Tracheophyta</taxon>
        <taxon>Spermatophyta</taxon>
        <taxon>Magnoliopsida</taxon>
        <taxon>eudicotyledons</taxon>
        <taxon>Gunneridae</taxon>
        <taxon>Pentapetalae</taxon>
        <taxon>rosids</taxon>
        <taxon>malvids</taxon>
        <taxon>Brassicales</taxon>
        <taxon>Brassicaceae</taxon>
        <taxon>Coluteocarpeae</taxon>
        <taxon>Noccaea</taxon>
    </lineage>
</organism>
<gene>
    <name evidence="2" type="ORF">LE_TR19232_c2_g1_i1_g.61569</name>
</gene>
<dbReference type="EMBL" id="GEVL01014566">
    <property type="protein sequence ID" value="JAU62775.1"/>
    <property type="molecule type" value="Transcribed_RNA"/>
</dbReference>
<protein>
    <submittedName>
        <fullName evidence="2">ERAD-associated E3 ubiquitin-protein ligase component HRD3A</fullName>
    </submittedName>
</protein>
<evidence type="ECO:0000313" key="2">
    <source>
        <dbReference type="EMBL" id="JAU62775.1"/>
    </source>
</evidence>
<accession>A0A1J3H365</accession>
<dbReference type="InterPro" id="IPR044623">
    <property type="entry name" value="HRD3"/>
</dbReference>
<dbReference type="GO" id="GO:0036503">
    <property type="term" value="P:ERAD pathway"/>
    <property type="evidence" value="ECO:0007669"/>
    <property type="project" value="InterPro"/>
</dbReference>
<proteinExistence type="predicted"/>
<feature type="transmembrane region" description="Helical" evidence="1">
    <location>
        <begin position="29"/>
        <end position="46"/>
    </location>
</feature>
<dbReference type="AlphaFoldDB" id="A0A1J3H365"/>
<dbReference type="PANTHER" id="PTHR45084">
    <property type="entry name" value="ERAD-ASSOCIATED E3 UBIQUITIN-PROTEIN LIGASE COMPONENT HRD3A-RELATED"/>
    <property type="match status" value="1"/>
</dbReference>
<keyword evidence="1" id="KW-1133">Transmembrane helix</keyword>